<feature type="compositionally biased region" description="Basic and acidic residues" evidence="4">
    <location>
        <begin position="520"/>
        <end position="569"/>
    </location>
</feature>
<dbReference type="Gene3D" id="1.20.5.500">
    <property type="entry name" value="Single helix bin"/>
    <property type="match status" value="1"/>
</dbReference>
<feature type="domain" description="IF rod" evidence="5">
    <location>
        <begin position="74"/>
        <end position="385"/>
    </location>
</feature>
<comment type="caution">
    <text evidence="6">The sequence shown here is derived from an EMBL/GenBank/DDBJ whole genome shotgun (WGS) entry which is preliminary data.</text>
</comment>
<feature type="compositionally biased region" description="Acidic residues" evidence="4">
    <location>
        <begin position="494"/>
        <end position="516"/>
    </location>
</feature>
<dbReference type="PANTHER" id="PTHR45652">
    <property type="entry name" value="GLIAL FIBRILLARY ACIDIC PROTEIN"/>
    <property type="match status" value="1"/>
</dbReference>
<dbReference type="AlphaFoldDB" id="A0A9W7WPH8"/>
<evidence type="ECO:0000256" key="4">
    <source>
        <dbReference type="SAM" id="MobiDB-lite"/>
    </source>
</evidence>
<protein>
    <submittedName>
        <fullName evidence="6">Neurofilament medium polypeptide</fullName>
    </submittedName>
</protein>
<dbReference type="InterPro" id="IPR050405">
    <property type="entry name" value="Intermediate_filament"/>
</dbReference>
<feature type="compositionally biased region" description="Polar residues" evidence="4">
    <location>
        <begin position="685"/>
        <end position="703"/>
    </location>
</feature>
<proteinExistence type="predicted"/>
<dbReference type="SUPFAM" id="SSF64593">
    <property type="entry name" value="Intermediate filament protein, coiled coil region"/>
    <property type="match status" value="2"/>
</dbReference>
<dbReference type="GO" id="GO:0005737">
    <property type="term" value="C:cytoplasm"/>
    <property type="evidence" value="ECO:0007669"/>
    <property type="project" value="TreeGrafter"/>
</dbReference>
<dbReference type="Pfam" id="PF00038">
    <property type="entry name" value="Filament"/>
    <property type="match status" value="1"/>
</dbReference>
<dbReference type="EMBL" id="JAFHDT010000009">
    <property type="protein sequence ID" value="KAI7805987.1"/>
    <property type="molecule type" value="Genomic_DNA"/>
</dbReference>
<feature type="compositionally biased region" description="Basic and acidic residues" evidence="4">
    <location>
        <begin position="920"/>
        <end position="931"/>
    </location>
</feature>
<dbReference type="GO" id="GO:0033693">
    <property type="term" value="P:neurofilament bundle assembly"/>
    <property type="evidence" value="ECO:0007669"/>
    <property type="project" value="TreeGrafter"/>
</dbReference>
<dbReference type="GO" id="GO:0005882">
    <property type="term" value="C:intermediate filament"/>
    <property type="evidence" value="ECO:0007669"/>
    <property type="project" value="UniProtKB-KW"/>
</dbReference>
<accession>A0A9W7WPH8</accession>
<feature type="compositionally biased region" description="Basic and acidic residues" evidence="4">
    <location>
        <begin position="462"/>
        <end position="473"/>
    </location>
</feature>
<gene>
    <name evidence="6" type="ORF">IRJ41_022705</name>
</gene>
<dbReference type="OrthoDB" id="2441647at2759"/>
<feature type="compositionally biased region" description="Polar residues" evidence="4">
    <location>
        <begin position="625"/>
        <end position="634"/>
    </location>
</feature>
<dbReference type="FunFam" id="1.20.5.170:FF:000002">
    <property type="entry name" value="Type I keratin KA11"/>
    <property type="match status" value="1"/>
</dbReference>
<dbReference type="GO" id="GO:0030424">
    <property type="term" value="C:axon"/>
    <property type="evidence" value="ECO:0007669"/>
    <property type="project" value="TreeGrafter"/>
</dbReference>
<dbReference type="GO" id="GO:0099160">
    <property type="term" value="C:postsynaptic intermediate filament cytoskeleton"/>
    <property type="evidence" value="ECO:0007669"/>
    <property type="project" value="TreeGrafter"/>
</dbReference>
<feature type="coiled-coil region" evidence="3">
    <location>
        <begin position="280"/>
        <end position="356"/>
    </location>
</feature>
<evidence type="ECO:0000259" key="5">
    <source>
        <dbReference type="PROSITE" id="PS51842"/>
    </source>
</evidence>
<dbReference type="FunFam" id="1.20.5.1160:FF:000001">
    <property type="entry name" value="Keratin type II"/>
    <property type="match status" value="1"/>
</dbReference>
<feature type="compositionally biased region" description="Acidic residues" evidence="4">
    <location>
        <begin position="474"/>
        <end position="486"/>
    </location>
</feature>
<dbReference type="Gene3D" id="1.20.5.1160">
    <property type="entry name" value="Vasodilator-stimulated phosphoprotein"/>
    <property type="match status" value="1"/>
</dbReference>
<dbReference type="GO" id="GO:0005200">
    <property type="term" value="F:structural constituent of cytoskeleton"/>
    <property type="evidence" value="ECO:0007669"/>
    <property type="project" value="TreeGrafter"/>
</dbReference>
<feature type="compositionally biased region" description="Basic and acidic residues" evidence="4">
    <location>
        <begin position="799"/>
        <end position="842"/>
    </location>
</feature>
<dbReference type="Proteomes" id="UP001059041">
    <property type="component" value="Linkage Group LG9"/>
</dbReference>
<feature type="compositionally biased region" description="Basic and acidic residues" evidence="4">
    <location>
        <begin position="434"/>
        <end position="450"/>
    </location>
</feature>
<evidence type="ECO:0000256" key="2">
    <source>
        <dbReference type="ARBA" id="ARBA00023054"/>
    </source>
</evidence>
<dbReference type="PROSITE" id="PS51842">
    <property type="entry name" value="IF_ROD_2"/>
    <property type="match status" value="1"/>
</dbReference>
<keyword evidence="7" id="KW-1185">Reference proteome</keyword>
<dbReference type="PANTHER" id="PTHR45652:SF10">
    <property type="entry name" value="NEUROFILAMENT MEDIUM POLYPEPTIDE ISOFORM X1"/>
    <property type="match status" value="1"/>
</dbReference>
<dbReference type="SMART" id="SM01391">
    <property type="entry name" value="Filament"/>
    <property type="match status" value="1"/>
</dbReference>
<evidence type="ECO:0000313" key="6">
    <source>
        <dbReference type="EMBL" id="KAI7805987.1"/>
    </source>
</evidence>
<feature type="compositionally biased region" description="Basic and acidic residues" evidence="4">
    <location>
        <begin position="704"/>
        <end position="791"/>
    </location>
</feature>
<reference evidence="6" key="1">
    <citation type="submission" date="2021-02" db="EMBL/GenBank/DDBJ databases">
        <title>Comparative genomics reveals that relaxation of natural selection precedes convergent phenotypic evolution of cavefish.</title>
        <authorList>
            <person name="Peng Z."/>
        </authorList>
    </citation>
    <scope>NUCLEOTIDE SEQUENCE</scope>
    <source>
        <tissue evidence="6">Muscle</tissue>
    </source>
</reference>
<dbReference type="Gene3D" id="1.20.5.170">
    <property type="match status" value="1"/>
</dbReference>
<evidence type="ECO:0000313" key="7">
    <source>
        <dbReference type="Proteomes" id="UP001059041"/>
    </source>
</evidence>
<organism evidence="6 7">
    <name type="scientific">Triplophysa rosa</name>
    <name type="common">Cave loach</name>
    <dbReference type="NCBI Taxonomy" id="992332"/>
    <lineage>
        <taxon>Eukaryota</taxon>
        <taxon>Metazoa</taxon>
        <taxon>Chordata</taxon>
        <taxon>Craniata</taxon>
        <taxon>Vertebrata</taxon>
        <taxon>Euteleostomi</taxon>
        <taxon>Actinopterygii</taxon>
        <taxon>Neopterygii</taxon>
        <taxon>Teleostei</taxon>
        <taxon>Ostariophysi</taxon>
        <taxon>Cypriniformes</taxon>
        <taxon>Nemacheilidae</taxon>
        <taxon>Triplophysa</taxon>
    </lineage>
</organism>
<dbReference type="InterPro" id="IPR039008">
    <property type="entry name" value="IF_rod_dom"/>
</dbReference>
<feature type="compositionally biased region" description="Polar residues" evidence="4">
    <location>
        <begin position="656"/>
        <end position="668"/>
    </location>
</feature>
<evidence type="ECO:0000256" key="1">
    <source>
        <dbReference type="ARBA" id="ARBA00022754"/>
    </source>
</evidence>
<feature type="compositionally biased region" description="Basic and acidic residues" evidence="4">
    <location>
        <begin position="579"/>
        <end position="624"/>
    </location>
</feature>
<sequence length="931" mass="104815">MERILHSPGRTREEYRYQTARPSSQPISRTTFTYGTTTPLRGHEIVSDFGAKSVDSLDFANKLAGAMPVRKVSEKELLQGLNDRFAGFIEKVHHLENQNRALEREIEGIRLKAKSSASLSEEYECELNDLRRQVHEMTLQKHQIEINRQNLEDEFNTLRDKYDGETRGRVGAQDNIAVLKKCISDAYLTKQEMDRKAKALEDEIRFLKANHESEVAEMMVQMQDSQVIAEKSDFIRSDLTAALRDIRMKLEGHTASDTRYAEERFRAQLAKLTKAAEVNREALMATKAEIQEHRRQLQSKNIELDSVKGVREALEKQLYDLEQRHNAEIHHYQDTIRELEFELKNAKYEMSSHLREYQDLLNVKMGLDAEIYSYRKLLEGEESRYSIISDAHITVPYIYRQSPIYTLPCVTRQGGGRRAEPQYKFVEEIITETTREDVEILDTGSEKSGEGEGDQPDEESGEKDTHGDVSQEVKDEEPEAAVEDSDGGNPRVEPEEDEVTPAEEKDDVEDKPDENTTDASELHQDMDTDSKPTRDEILTKNAIEEKDEGKDTKNIQHKDLKDDMTRETEIAQSDVPGEDNVKKTDEPAKEAEKDVPKSDPSEELSVEKSDKTGPEEKTSEEPHNPETTAQVNNKPSEEVVKVTSQESEEDGHKDATVTSQESKTATTADQEKETTPVKSIDVNAPTLSPQPAPENTENGQKTASGHEEHKSKNISSPKKEISGTANKEAKKSERVEKDQGDTSKITEVEKPIEKPHEKNKEEEEKPKESTIKEDSTADGLIDRGRTEKGEGGKSNAPEKPQEELSKVAAEKPKSEMKQEDSKDSSVKTSEGETKVTDEKVDETQSNGAPKAKEPKPVQKETQESEVKKPEKAEGAVKTERPQTDSGNTKDVKSEETVPKESKQADSGAREVKAVVSDTTTKPEAKALEKTE</sequence>
<name>A0A9W7WPH8_TRIRA</name>
<evidence type="ECO:0000256" key="3">
    <source>
        <dbReference type="SAM" id="Coils"/>
    </source>
</evidence>
<feature type="region of interest" description="Disordered" evidence="4">
    <location>
        <begin position="434"/>
        <end position="931"/>
    </location>
</feature>
<feature type="compositionally biased region" description="Basic and acidic residues" evidence="4">
    <location>
        <begin position="850"/>
        <end position="912"/>
    </location>
</feature>
<keyword evidence="2 3" id="KW-0175">Coiled coil</keyword>
<feature type="coiled-coil region" evidence="3">
    <location>
        <begin position="85"/>
        <end position="217"/>
    </location>
</feature>
<keyword evidence="1" id="KW-0403">Intermediate filament</keyword>
<feature type="compositionally biased region" description="Acidic residues" evidence="4">
    <location>
        <begin position="451"/>
        <end position="461"/>
    </location>
</feature>